<reference evidence="2 3" key="1">
    <citation type="submission" date="2024-07" db="EMBL/GenBank/DDBJ databases">
        <authorList>
            <person name="Thanompreechachai J."/>
            <person name="Duangmal K."/>
        </authorList>
    </citation>
    <scope>NUCLEOTIDE SEQUENCE [LARGE SCALE GENOMIC DNA]</scope>
    <source>
        <strain evidence="2 3">KCTC 19886</strain>
    </source>
</reference>
<protein>
    <recommendedName>
        <fullName evidence="4">Phosphopantetheine adenylyltransferase</fullName>
    </recommendedName>
</protein>
<keyword evidence="3" id="KW-1185">Reference proteome</keyword>
<evidence type="ECO:0000313" key="2">
    <source>
        <dbReference type="EMBL" id="MEW9264511.1"/>
    </source>
</evidence>
<organism evidence="2 3">
    <name type="scientific">Kineococcus endophyticus</name>
    <dbReference type="NCBI Taxonomy" id="1181883"/>
    <lineage>
        <taxon>Bacteria</taxon>
        <taxon>Bacillati</taxon>
        <taxon>Actinomycetota</taxon>
        <taxon>Actinomycetes</taxon>
        <taxon>Kineosporiales</taxon>
        <taxon>Kineosporiaceae</taxon>
        <taxon>Kineococcus</taxon>
    </lineage>
</organism>
<evidence type="ECO:0000256" key="1">
    <source>
        <dbReference type="SAM" id="Phobius"/>
    </source>
</evidence>
<evidence type="ECO:0008006" key="4">
    <source>
        <dbReference type="Google" id="ProtNLM"/>
    </source>
</evidence>
<keyword evidence="1" id="KW-0812">Transmembrane</keyword>
<keyword evidence="1" id="KW-0472">Membrane</keyword>
<gene>
    <name evidence="2" type="ORF">AB1207_07120</name>
</gene>
<sequence length="122" mass="12516">MPDLLVKLSWSLLCLAHLVPAAALLQPSLLVPLYDVDPASGAGLLLRHRAALFLAVALVCAYAALAPDGRRAAGLVVSVSVVGFLVLYVGAGAPAGALRTVALTDALLLPPLTVAVWSAWRA</sequence>
<feature type="transmembrane region" description="Helical" evidence="1">
    <location>
        <begin position="72"/>
        <end position="91"/>
    </location>
</feature>
<proteinExistence type="predicted"/>
<evidence type="ECO:0000313" key="3">
    <source>
        <dbReference type="Proteomes" id="UP001555826"/>
    </source>
</evidence>
<comment type="caution">
    <text evidence="2">The sequence shown here is derived from an EMBL/GenBank/DDBJ whole genome shotgun (WGS) entry which is preliminary data.</text>
</comment>
<name>A0ABV3P4I3_9ACTN</name>
<keyword evidence="1" id="KW-1133">Transmembrane helix</keyword>
<dbReference type="EMBL" id="JBFNQN010000004">
    <property type="protein sequence ID" value="MEW9264511.1"/>
    <property type="molecule type" value="Genomic_DNA"/>
</dbReference>
<dbReference type="RefSeq" id="WP_367637240.1">
    <property type="nucleotide sequence ID" value="NZ_JBFNQN010000004.1"/>
</dbReference>
<accession>A0ABV3P4I3</accession>
<dbReference type="Proteomes" id="UP001555826">
    <property type="component" value="Unassembled WGS sequence"/>
</dbReference>
<feature type="transmembrane region" description="Helical" evidence="1">
    <location>
        <begin position="45"/>
        <end position="65"/>
    </location>
</feature>